<keyword evidence="8" id="KW-1185">Reference proteome</keyword>
<comment type="caution">
    <text evidence="7">The sequence shown here is derived from an EMBL/GenBank/DDBJ whole genome shotgun (WGS) entry which is preliminary data.</text>
</comment>
<feature type="compositionally biased region" description="Polar residues" evidence="5">
    <location>
        <begin position="117"/>
        <end position="169"/>
    </location>
</feature>
<sequence length="577" mass="62448">MSGFQFPPPPPPPPSSRPDQHQVGPRGQSEPRGRGRGRGRGTNDHGSRGRGGYGRGNEGQRQRGHPHRFASYGASYALGQTQLPDHPINGNSTGNASYAQEAAPYIIPPGSYINPAFANTTSTRGDGFNSNAAAREQTQWQQPGKQGRNNGPYPSTAQPNNLSTGSGSHSAPAARVHKRKLDAFQQPSTSSQARESTGEPTNPSIPSFGAPILPERNFSSSRPEKSDFAKRSAQGKRNVLGLTPQHVDPVYSSGSDDEEEIADEEAILAKGFGPGLTFHDANGEMKTLNSAADLLAWRSARRKNFPTKDRITEKYAEKRRIGAERRRLLTGAKEKLDEAMAGYPITDSRATTAPVHDPPAEKGVPTSHRDGHLLAGTDPKHPENEFPQSQREVLSANVPPASSPSKLHHANLGNRTTQSVGVLAAETPGPQPAHDPGVEAEPSSSPMKGNTSPVVSDAELSDDEPPEEISIKRQPRSDTASIPCRFFTASGYCRDGSDCRFKHEILNRGGSKSKDVAFSTQRRDPYAPLLDAPDHRDKKSLHQRLLEREQQDEDKIALQVIKYLGSMDFFAADSSTK</sequence>
<dbReference type="SUPFAM" id="SSF90229">
    <property type="entry name" value="CCCH zinc finger"/>
    <property type="match status" value="1"/>
</dbReference>
<dbReference type="GO" id="GO:0008270">
    <property type="term" value="F:zinc ion binding"/>
    <property type="evidence" value="ECO:0007669"/>
    <property type="project" value="UniProtKB-KW"/>
</dbReference>
<dbReference type="EMBL" id="PNEN01000293">
    <property type="protein sequence ID" value="PPJ60241.1"/>
    <property type="molecule type" value="Genomic_DNA"/>
</dbReference>
<evidence type="ECO:0000256" key="3">
    <source>
        <dbReference type="ARBA" id="ARBA00022833"/>
    </source>
</evidence>
<dbReference type="InterPro" id="IPR036855">
    <property type="entry name" value="Znf_CCCH_sf"/>
</dbReference>
<evidence type="ECO:0000259" key="6">
    <source>
        <dbReference type="PROSITE" id="PS50103"/>
    </source>
</evidence>
<evidence type="ECO:0000256" key="5">
    <source>
        <dbReference type="SAM" id="MobiDB-lite"/>
    </source>
</evidence>
<proteinExistence type="predicted"/>
<evidence type="ECO:0000256" key="4">
    <source>
        <dbReference type="PROSITE-ProRule" id="PRU00723"/>
    </source>
</evidence>
<dbReference type="OrthoDB" id="273070at2759"/>
<evidence type="ECO:0000313" key="7">
    <source>
        <dbReference type="EMBL" id="PPJ60241.1"/>
    </source>
</evidence>
<dbReference type="InterPro" id="IPR000571">
    <property type="entry name" value="Znf_CCCH"/>
</dbReference>
<feature type="region of interest" description="Disordered" evidence="5">
    <location>
        <begin position="1"/>
        <end position="96"/>
    </location>
</feature>
<feature type="compositionally biased region" description="Polar residues" evidence="5">
    <location>
        <begin position="185"/>
        <end position="205"/>
    </location>
</feature>
<protein>
    <recommendedName>
        <fullName evidence="6">C3H1-type domain-containing protein</fullName>
    </recommendedName>
</protein>
<keyword evidence="1 4" id="KW-0479">Metal-binding</keyword>
<dbReference type="GO" id="GO:0003723">
    <property type="term" value="F:RNA binding"/>
    <property type="evidence" value="ECO:0007669"/>
    <property type="project" value="InterPro"/>
</dbReference>
<gene>
    <name evidence="7" type="ORF">CBER1_01329</name>
</gene>
<organism evidence="7 8">
    <name type="scientific">Cercospora berteroae</name>
    <dbReference type="NCBI Taxonomy" id="357750"/>
    <lineage>
        <taxon>Eukaryota</taxon>
        <taxon>Fungi</taxon>
        <taxon>Dikarya</taxon>
        <taxon>Ascomycota</taxon>
        <taxon>Pezizomycotina</taxon>
        <taxon>Dothideomycetes</taxon>
        <taxon>Dothideomycetidae</taxon>
        <taxon>Mycosphaerellales</taxon>
        <taxon>Mycosphaerellaceae</taxon>
        <taxon>Cercospora</taxon>
    </lineage>
</organism>
<accession>A0A2S6CKK1</accession>
<dbReference type="InterPro" id="IPR019496">
    <property type="entry name" value="NUFIP1_cons_dom"/>
</dbReference>
<dbReference type="InterPro" id="IPR039136">
    <property type="entry name" value="NUFIP1-like"/>
</dbReference>
<dbReference type="Pfam" id="PF10453">
    <property type="entry name" value="NUFIP1"/>
    <property type="match status" value="1"/>
</dbReference>
<keyword evidence="2 4" id="KW-0863">Zinc-finger</keyword>
<dbReference type="PANTHER" id="PTHR13309:SF0">
    <property type="entry name" value="FMR1-INTERACTING PROTEIN NUFIP1"/>
    <property type="match status" value="1"/>
</dbReference>
<dbReference type="GO" id="GO:0005634">
    <property type="term" value="C:nucleus"/>
    <property type="evidence" value="ECO:0007669"/>
    <property type="project" value="TreeGrafter"/>
</dbReference>
<feature type="region of interest" description="Disordered" evidence="5">
    <location>
        <begin position="336"/>
        <end position="476"/>
    </location>
</feature>
<keyword evidence="3 4" id="KW-0862">Zinc</keyword>
<name>A0A2S6CKK1_9PEZI</name>
<reference evidence="8" key="1">
    <citation type="journal article" date="2017" name="bioRxiv">
        <title>Conservation of a gene cluster reveals novel cercosporin biosynthetic mechanisms and extends production to the genus Colletotrichum.</title>
        <authorList>
            <person name="de Jonge R."/>
            <person name="Ebert M.K."/>
            <person name="Huitt-Roehl C.R."/>
            <person name="Pal P."/>
            <person name="Suttle J.C."/>
            <person name="Spanner R.E."/>
            <person name="Neubauer J.D."/>
            <person name="Jurick W.M.II."/>
            <person name="Stott K.A."/>
            <person name="Secor G.A."/>
            <person name="Thomma B.P.H.J."/>
            <person name="Van de Peer Y."/>
            <person name="Townsend C.A."/>
            <person name="Bolton M.D."/>
        </authorList>
    </citation>
    <scope>NUCLEOTIDE SEQUENCE [LARGE SCALE GENOMIC DNA]</scope>
    <source>
        <strain evidence="8">CBS538.71</strain>
    </source>
</reference>
<dbReference type="Gene3D" id="4.10.1000.10">
    <property type="entry name" value="Zinc finger, CCCH-type"/>
    <property type="match status" value="1"/>
</dbReference>
<feature type="compositionally biased region" description="Polar residues" evidence="5">
    <location>
        <begin position="78"/>
        <end position="96"/>
    </location>
</feature>
<dbReference type="PANTHER" id="PTHR13309">
    <property type="entry name" value="NUCLEAR FRAGILE X MENTAL RETARDATION PROTEIN INTERACTING PROTEIN 1"/>
    <property type="match status" value="1"/>
</dbReference>
<feature type="compositionally biased region" description="Polar residues" evidence="5">
    <location>
        <begin position="442"/>
        <end position="454"/>
    </location>
</feature>
<evidence type="ECO:0000256" key="2">
    <source>
        <dbReference type="ARBA" id="ARBA00022771"/>
    </source>
</evidence>
<dbReference type="AlphaFoldDB" id="A0A2S6CKK1"/>
<feature type="domain" description="C3H1-type" evidence="6">
    <location>
        <begin position="478"/>
        <end position="506"/>
    </location>
</feature>
<dbReference type="Pfam" id="PF00642">
    <property type="entry name" value="zf-CCCH"/>
    <property type="match status" value="1"/>
</dbReference>
<evidence type="ECO:0000313" key="8">
    <source>
        <dbReference type="Proteomes" id="UP000237631"/>
    </source>
</evidence>
<feature type="compositionally biased region" description="Basic and acidic residues" evidence="5">
    <location>
        <begin position="367"/>
        <end position="384"/>
    </location>
</feature>
<feature type="compositionally biased region" description="Pro residues" evidence="5">
    <location>
        <begin position="1"/>
        <end position="16"/>
    </location>
</feature>
<dbReference type="GO" id="GO:0000492">
    <property type="term" value="P:box C/D snoRNP assembly"/>
    <property type="evidence" value="ECO:0007669"/>
    <property type="project" value="TreeGrafter"/>
</dbReference>
<feature type="zinc finger region" description="C3H1-type" evidence="4">
    <location>
        <begin position="478"/>
        <end position="506"/>
    </location>
</feature>
<dbReference type="PROSITE" id="PS50103">
    <property type="entry name" value="ZF_C3H1"/>
    <property type="match status" value="1"/>
</dbReference>
<feature type="region of interest" description="Disordered" evidence="5">
    <location>
        <begin position="112"/>
        <end position="260"/>
    </location>
</feature>
<dbReference type="Proteomes" id="UP000237631">
    <property type="component" value="Unassembled WGS sequence"/>
</dbReference>
<dbReference type="SMART" id="SM00356">
    <property type="entry name" value="ZnF_C3H1"/>
    <property type="match status" value="1"/>
</dbReference>
<evidence type="ECO:0000256" key="1">
    <source>
        <dbReference type="ARBA" id="ARBA00022723"/>
    </source>
</evidence>
<feature type="region of interest" description="Disordered" evidence="5">
    <location>
        <begin position="510"/>
        <end position="538"/>
    </location>
</feature>